<gene>
    <name evidence="6" type="ORF">M0638_06125</name>
</gene>
<feature type="region of interest" description="Disordered" evidence="4">
    <location>
        <begin position="245"/>
        <end position="282"/>
    </location>
</feature>
<dbReference type="SUPFAM" id="SSF52540">
    <property type="entry name" value="P-loop containing nucleoside triphosphate hydrolases"/>
    <property type="match status" value="1"/>
</dbReference>
<dbReference type="GO" id="GO:0016887">
    <property type="term" value="F:ATP hydrolysis activity"/>
    <property type="evidence" value="ECO:0007669"/>
    <property type="project" value="InterPro"/>
</dbReference>
<keyword evidence="1" id="KW-0813">Transport</keyword>
<dbReference type="PANTHER" id="PTHR24220">
    <property type="entry name" value="IMPORT ATP-BINDING PROTEIN"/>
    <property type="match status" value="1"/>
</dbReference>
<dbReference type="InterPro" id="IPR017911">
    <property type="entry name" value="MacB-like_ATP-bd"/>
</dbReference>
<reference evidence="6" key="1">
    <citation type="submission" date="2022-04" db="EMBL/GenBank/DDBJ databases">
        <title>Roseomonas acroporae sp. nov., isolated from coral Acropora digitifera.</title>
        <authorList>
            <person name="Sun H."/>
        </authorList>
    </citation>
    <scope>NUCLEOTIDE SEQUENCE</scope>
    <source>
        <strain evidence="6">NAR14</strain>
    </source>
</reference>
<dbReference type="CDD" id="cd03255">
    <property type="entry name" value="ABC_MJ0796_LolCDE_FtsE"/>
    <property type="match status" value="1"/>
</dbReference>
<keyword evidence="3 6" id="KW-0067">ATP-binding</keyword>
<dbReference type="InterPro" id="IPR003593">
    <property type="entry name" value="AAA+_ATPase"/>
</dbReference>
<feature type="domain" description="ABC transporter" evidence="5">
    <location>
        <begin position="22"/>
        <end position="263"/>
    </location>
</feature>
<evidence type="ECO:0000259" key="5">
    <source>
        <dbReference type="PROSITE" id="PS50893"/>
    </source>
</evidence>
<protein>
    <submittedName>
        <fullName evidence="6">ABC transporter ATP-binding protein</fullName>
    </submittedName>
</protein>
<feature type="compositionally biased region" description="Gly residues" evidence="4">
    <location>
        <begin position="269"/>
        <end position="282"/>
    </location>
</feature>
<keyword evidence="2" id="KW-0547">Nucleotide-binding</keyword>
<dbReference type="PANTHER" id="PTHR24220:SF659">
    <property type="entry name" value="TRANSPORTER, PUTATIVE-RELATED"/>
    <property type="match status" value="1"/>
</dbReference>
<evidence type="ECO:0000256" key="4">
    <source>
        <dbReference type="SAM" id="MobiDB-lite"/>
    </source>
</evidence>
<dbReference type="GO" id="GO:0005886">
    <property type="term" value="C:plasma membrane"/>
    <property type="evidence" value="ECO:0007669"/>
    <property type="project" value="TreeGrafter"/>
</dbReference>
<keyword evidence="7" id="KW-1185">Reference proteome</keyword>
<dbReference type="PROSITE" id="PS50893">
    <property type="entry name" value="ABC_TRANSPORTER_2"/>
    <property type="match status" value="1"/>
</dbReference>
<evidence type="ECO:0000256" key="2">
    <source>
        <dbReference type="ARBA" id="ARBA00022741"/>
    </source>
</evidence>
<dbReference type="GO" id="GO:0022857">
    <property type="term" value="F:transmembrane transporter activity"/>
    <property type="evidence" value="ECO:0007669"/>
    <property type="project" value="TreeGrafter"/>
</dbReference>
<name>A0A9X1Y6F2_9PROT</name>
<proteinExistence type="predicted"/>
<evidence type="ECO:0000313" key="7">
    <source>
        <dbReference type="Proteomes" id="UP001139516"/>
    </source>
</evidence>
<evidence type="ECO:0000313" key="6">
    <source>
        <dbReference type="EMBL" id="MCK8783955.1"/>
    </source>
</evidence>
<dbReference type="Proteomes" id="UP001139516">
    <property type="component" value="Unassembled WGS sequence"/>
</dbReference>
<organism evidence="6 7">
    <name type="scientific">Roseomonas acroporae</name>
    <dbReference type="NCBI Taxonomy" id="2937791"/>
    <lineage>
        <taxon>Bacteria</taxon>
        <taxon>Pseudomonadati</taxon>
        <taxon>Pseudomonadota</taxon>
        <taxon>Alphaproteobacteria</taxon>
        <taxon>Acetobacterales</taxon>
        <taxon>Roseomonadaceae</taxon>
        <taxon>Roseomonas</taxon>
    </lineage>
</organism>
<dbReference type="RefSeq" id="WP_248666074.1">
    <property type="nucleotide sequence ID" value="NZ_JALPRX010000022.1"/>
</dbReference>
<accession>A0A9X1Y6F2</accession>
<evidence type="ECO:0000256" key="1">
    <source>
        <dbReference type="ARBA" id="ARBA00022448"/>
    </source>
</evidence>
<dbReference type="InterPro" id="IPR003439">
    <property type="entry name" value="ABC_transporter-like_ATP-bd"/>
</dbReference>
<dbReference type="AlphaFoldDB" id="A0A9X1Y6F2"/>
<dbReference type="InterPro" id="IPR015854">
    <property type="entry name" value="ABC_transpr_LolD-like"/>
</dbReference>
<dbReference type="Gene3D" id="3.40.50.300">
    <property type="entry name" value="P-loop containing nucleotide triphosphate hydrolases"/>
    <property type="match status" value="1"/>
</dbReference>
<dbReference type="EMBL" id="JALPRX010000022">
    <property type="protein sequence ID" value="MCK8783955.1"/>
    <property type="molecule type" value="Genomic_DNA"/>
</dbReference>
<evidence type="ECO:0000256" key="3">
    <source>
        <dbReference type="ARBA" id="ARBA00022840"/>
    </source>
</evidence>
<feature type="compositionally biased region" description="Low complexity" evidence="4">
    <location>
        <begin position="257"/>
        <end position="268"/>
    </location>
</feature>
<dbReference type="GO" id="GO:0005524">
    <property type="term" value="F:ATP binding"/>
    <property type="evidence" value="ECO:0007669"/>
    <property type="project" value="UniProtKB-KW"/>
</dbReference>
<comment type="caution">
    <text evidence="6">The sequence shown here is derived from an EMBL/GenBank/DDBJ whole genome shotgun (WGS) entry which is preliminary data.</text>
</comment>
<dbReference type="SMART" id="SM00382">
    <property type="entry name" value="AAA"/>
    <property type="match status" value="1"/>
</dbReference>
<dbReference type="InterPro" id="IPR027417">
    <property type="entry name" value="P-loop_NTPase"/>
</dbReference>
<sequence length="282" mass="28933">MDAITPRTPPDDPVPGATDSLIQVRGLTLRVGAAAGEVNILRGLDLGVAAGEAVGIVGPSGSGKTSLLMLLAGLERPTSGVLRVAGHDLAAMDEDALARFRRDRVGIVFQAFHLVPTMTALENVAVPLEFAGRPDAFAAAELALRAVGLGHRLAHYPGQLSGGEQQRVALARACVARPPLLLADEPTGNLDRATGAQVMELLFGLRGEAREGGRTTLLLITHDEALAARCDRQVRIEDGRIVADTGRAPRDGGPAGAPGAAAAVPDAGAGKGSRGRGGAWRG</sequence>
<dbReference type="Pfam" id="PF00005">
    <property type="entry name" value="ABC_tran"/>
    <property type="match status" value="1"/>
</dbReference>